<dbReference type="Pfam" id="PF00270">
    <property type="entry name" value="DEAD"/>
    <property type="match status" value="1"/>
</dbReference>
<dbReference type="GO" id="GO:0005524">
    <property type="term" value="F:ATP binding"/>
    <property type="evidence" value="ECO:0007669"/>
    <property type="project" value="UniProtKB-KW"/>
</dbReference>
<dbReference type="GO" id="GO:0016787">
    <property type="term" value="F:hydrolase activity"/>
    <property type="evidence" value="ECO:0007669"/>
    <property type="project" value="UniProtKB-KW"/>
</dbReference>
<dbReference type="InterPro" id="IPR014014">
    <property type="entry name" value="RNA_helicase_DEAD_Q_motif"/>
</dbReference>
<keyword evidence="4" id="KW-0347">Helicase</keyword>
<accession>A0ABD6ECW1</accession>
<dbReference type="PROSITE" id="PS51192">
    <property type="entry name" value="HELICASE_ATP_BIND_1"/>
    <property type="match status" value="1"/>
</dbReference>
<evidence type="ECO:0000256" key="2">
    <source>
        <dbReference type="ARBA" id="ARBA00022741"/>
    </source>
</evidence>
<dbReference type="InterPro" id="IPR027417">
    <property type="entry name" value="P-loop_NTPase"/>
</dbReference>
<evidence type="ECO:0000259" key="7">
    <source>
        <dbReference type="PROSITE" id="PS51192"/>
    </source>
</evidence>
<dbReference type="EC" id="3.6.4.13" evidence="1"/>
<keyword evidence="11" id="KW-1185">Reference proteome</keyword>
<keyword evidence="2" id="KW-0547">Nucleotide-binding</keyword>
<evidence type="ECO:0000313" key="10">
    <source>
        <dbReference type="EMBL" id="MFH4977864.1"/>
    </source>
</evidence>
<feature type="domain" description="DEAD-box RNA helicase Q" evidence="9">
    <location>
        <begin position="119"/>
        <end position="147"/>
    </location>
</feature>
<evidence type="ECO:0000256" key="3">
    <source>
        <dbReference type="ARBA" id="ARBA00022801"/>
    </source>
</evidence>
<dbReference type="InterPro" id="IPR001650">
    <property type="entry name" value="Helicase_C-like"/>
</dbReference>
<name>A0ABD6ECW1_9BILA</name>
<evidence type="ECO:0000256" key="1">
    <source>
        <dbReference type="ARBA" id="ARBA00012552"/>
    </source>
</evidence>
<feature type="domain" description="Helicase C-terminal" evidence="8">
    <location>
        <begin position="361"/>
        <end position="528"/>
    </location>
</feature>
<feature type="short sequence motif" description="Q motif" evidence="6">
    <location>
        <begin position="119"/>
        <end position="147"/>
    </location>
</feature>
<reference evidence="10 11" key="1">
    <citation type="submission" date="2024-08" db="EMBL/GenBank/DDBJ databases">
        <title>Gnathostoma spinigerum genome.</title>
        <authorList>
            <person name="Gonzalez-Bertolin B."/>
            <person name="Monzon S."/>
            <person name="Zaballos A."/>
            <person name="Jimenez P."/>
            <person name="Dekumyoy P."/>
            <person name="Varona S."/>
            <person name="Cuesta I."/>
            <person name="Sumanam S."/>
            <person name="Adisakwattana P."/>
            <person name="Gasser R.B."/>
            <person name="Hernandez-Gonzalez A."/>
            <person name="Young N.D."/>
            <person name="Perteguer M.J."/>
        </authorList>
    </citation>
    <scope>NUCLEOTIDE SEQUENCE [LARGE SCALE GENOMIC DNA]</scope>
    <source>
        <strain evidence="10">AL3</strain>
        <tissue evidence="10">Liver</tissue>
    </source>
</reference>
<keyword evidence="5" id="KW-0067">ATP-binding</keyword>
<dbReference type="PANTHER" id="PTHR47959:SF1">
    <property type="entry name" value="ATP-DEPENDENT RNA HELICASE DBPA"/>
    <property type="match status" value="1"/>
</dbReference>
<dbReference type="AlphaFoldDB" id="A0ABD6ECW1"/>
<dbReference type="InterPro" id="IPR050079">
    <property type="entry name" value="DEAD_box_RNA_helicase"/>
</dbReference>
<dbReference type="PROSITE" id="PS51194">
    <property type="entry name" value="HELICASE_CTER"/>
    <property type="match status" value="1"/>
</dbReference>
<feature type="domain" description="Helicase ATP-binding" evidence="7">
    <location>
        <begin position="150"/>
        <end position="333"/>
    </location>
</feature>
<dbReference type="GO" id="GO:0003724">
    <property type="term" value="F:RNA helicase activity"/>
    <property type="evidence" value="ECO:0007669"/>
    <property type="project" value="UniProtKB-EC"/>
</dbReference>
<evidence type="ECO:0000256" key="6">
    <source>
        <dbReference type="PROSITE-ProRule" id="PRU00552"/>
    </source>
</evidence>
<dbReference type="EMBL" id="JBGFUD010002673">
    <property type="protein sequence ID" value="MFH4977864.1"/>
    <property type="molecule type" value="Genomic_DNA"/>
</dbReference>
<dbReference type="SMART" id="SM00490">
    <property type="entry name" value="HELICc"/>
    <property type="match status" value="1"/>
</dbReference>
<evidence type="ECO:0000259" key="8">
    <source>
        <dbReference type="PROSITE" id="PS51194"/>
    </source>
</evidence>
<dbReference type="Pfam" id="PF00271">
    <property type="entry name" value="Helicase_C"/>
    <property type="match status" value="1"/>
</dbReference>
<dbReference type="Proteomes" id="UP001608902">
    <property type="component" value="Unassembled WGS sequence"/>
</dbReference>
<proteinExistence type="predicted"/>
<dbReference type="CDD" id="cd18787">
    <property type="entry name" value="SF2_C_DEAD"/>
    <property type="match status" value="1"/>
</dbReference>
<gene>
    <name evidence="10" type="ORF">AB6A40_004573</name>
</gene>
<dbReference type="SUPFAM" id="SSF52540">
    <property type="entry name" value="P-loop containing nucleoside triphosphate hydrolases"/>
    <property type="match status" value="1"/>
</dbReference>
<sequence length="554" mass="62644">MSPTITDDLHSSLSTMMVGSLRTNEDIPAAINDHRHGADCGLPIVNGRHSSPTSESVVTDKKIVRKIGEAQGKVILGRSKEKLQSDRQIKAGCYFNKMCDDVFIEVTVNGRVQDIERIESFDSLHLSQSLMKNIEKRNYCRPSAIQMVAIPWILQGHDIVAYSETGSGKTAAFLIPIVNEIIMMKAKRKRSIMNESMPYCIIIAVTTDLTLQLFKEAVEFTSGTDCKVVPAYGGTQRGDNIQLLRKGCDILITTIGRLFDFAENNIVKFDELRVVVIDEVDQFCSHISAVLELQTKVFSRFPNVIVRRLLFTATKTDDVERFAEENLRGDRVNIVVGSVNSVNRCIKQDFIKVEDRERATKLVVLLREIYPEECYQSRDGEGEGASTRKAKPKTLIFVNTKRRCDMLAVYLCMKGFRATPTHGNRSTKLREAALNDFTSGDCNILICTNVLSRGINISRLDYVIVYEIPFIGDWESYIHRVGRTGRVGNEGVALIFYSSETDSEMAPVLVELALKNNTLIPKFIKDDYNQRMMTMEQMMRIRRAVEDEYTVWPL</sequence>
<dbReference type="SMART" id="SM00487">
    <property type="entry name" value="DEXDc"/>
    <property type="match status" value="1"/>
</dbReference>
<comment type="caution">
    <text evidence="10">The sequence shown here is derived from an EMBL/GenBank/DDBJ whole genome shotgun (WGS) entry which is preliminary data.</text>
</comment>
<organism evidence="10 11">
    <name type="scientific">Gnathostoma spinigerum</name>
    <dbReference type="NCBI Taxonomy" id="75299"/>
    <lineage>
        <taxon>Eukaryota</taxon>
        <taxon>Metazoa</taxon>
        <taxon>Ecdysozoa</taxon>
        <taxon>Nematoda</taxon>
        <taxon>Chromadorea</taxon>
        <taxon>Rhabditida</taxon>
        <taxon>Spirurina</taxon>
        <taxon>Gnathostomatomorpha</taxon>
        <taxon>Gnathostomatoidea</taxon>
        <taxon>Gnathostomatidae</taxon>
        <taxon>Gnathostoma</taxon>
    </lineage>
</organism>
<evidence type="ECO:0000256" key="5">
    <source>
        <dbReference type="ARBA" id="ARBA00022840"/>
    </source>
</evidence>
<keyword evidence="3" id="KW-0378">Hydrolase</keyword>
<evidence type="ECO:0000313" key="11">
    <source>
        <dbReference type="Proteomes" id="UP001608902"/>
    </source>
</evidence>
<dbReference type="Gene3D" id="3.40.50.300">
    <property type="entry name" value="P-loop containing nucleotide triphosphate hydrolases"/>
    <property type="match status" value="2"/>
</dbReference>
<dbReference type="InterPro" id="IPR014001">
    <property type="entry name" value="Helicase_ATP-bd"/>
</dbReference>
<protein>
    <recommendedName>
        <fullName evidence="1">RNA helicase</fullName>
        <ecNumber evidence="1">3.6.4.13</ecNumber>
    </recommendedName>
</protein>
<dbReference type="PROSITE" id="PS51195">
    <property type="entry name" value="Q_MOTIF"/>
    <property type="match status" value="1"/>
</dbReference>
<dbReference type="InterPro" id="IPR011545">
    <property type="entry name" value="DEAD/DEAH_box_helicase_dom"/>
</dbReference>
<dbReference type="PANTHER" id="PTHR47959">
    <property type="entry name" value="ATP-DEPENDENT RNA HELICASE RHLE-RELATED"/>
    <property type="match status" value="1"/>
</dbReference>
<evidence type="ECO:0000256" key="4">
    <source>
        <dbReference type="ARBA" id="ARBA00022806"/>
    </source>
</evidence>
<evidence type="ECO:0000259" key="9">
    <source>
        <dbReference type="PROSITE" id="PS51195"/>
    </source>
</evidence>